<evidence type="ECO:0000256" key="3">
    <source>
        <dbReference type="ARBA" id="ARBA00022997"/>
    </source>
</evidence>
<name>A0ABP2F0T5_AJEDR</name>
<comment type="function">
    <text evidence="1">Hydrolyzes a wide range of dipeptides.</text>
</comment>
<dbReference type="Pfam" id="PF01244">
    <property type="entry name" value="Peptidase_M19"/>
    <property type="match status" value="1"/>
</dbReference>
<dbReference type="InterPro" id="IPR032466">
    <property type="entry name" value="Metal_Hydrolase"/>
</dbReference>
<keyword evidence="4" id="KW-0378">Hydrolase</keyword>
<protein>
    <recommendedName>
        <fullName evidence="4">Dipeptidase</fullName>
        <ecNumber evidence="4">3.4.13.19</ecNumber>
    </recommendedName>
</protein>
<dbReference type="EMBL" id="EQ999977">
    <property type="protein sequence ID" value="EEQ90310.2"/>
    <property type="molecule type" value="Genomic_DNA"/>
</dbReference>
<evidence type="ECO:0000313" key="5">
    <source>
        <dbReference type="EMBL" id="EEQ90310.2"/>
    </source>
</evidence>
<dbReference type="RefSeq" id="XP_045277065.1">
    <property type="nucleotide sequence ID" value="XM_045421111.1"/>
</dbReference>
<dbReference type="GO" id="GO:0004177">
    <property type="term" value="F:aminopeptidase activity"/>
    <property type="evidence" value="ECO:0007669"/>
    <property type="project" value="UniProtKB-KW"/>
</dbReference>
<keyword evidence="4" id="KW-0479">Metal-binding</keyword>
<dbReference type="Gene3D" id="3.20.20.140">
    <property type="entry name" value="Metal-dependent hydrolases"/>
    <property type="match status" value="2"/>
</dbReference>
<dbReference type="PANTHER" id="PTHR10443">
    <property type="entry name" value="MICROSOMAL DIPEPTIDASE"/>
    <property type="match status" value="1"/>
</dbReference>
<reference evidence="6" key="1">
    <citation type="journal article" date="2015" name="PLoS Genet.">
        <title>The dynamic genome and transcriptome of the human fungal pathogen Blastomyces and close relative Emmonsia.</title>
        <authorList>
            <person name="Munoz J.F."/>
            <person name="Gauthier G.M."/>
            <person name="Desjardins C.A."/>
            <person name="Gallo J.E."/>
            <person name="Holder J."/>
            <person name="Sullivan T.D."/>
            <person name="Marty A.J."/>
            <person name="Carmen J.C."/>
            <person name="Chen Z."/>
            <person name="Ding L."/>
            <person name="Gujja S."/>
            <person name="Magrini V."/>
            <person name="Misas E."/>
            <person name="Mitreva M."/>
            <person name="Priest M."/>
            <person name="Saif S."/>
            <person name="Whiston E.A."/>
            <person name="Young S."/>
            <person name="Zeng Q."/>
            <person name="Goldman W.E."/>
            <person name="Mardis E.R."/>
            <person name="Taylor J.W."/>
            <person name="McEwen J.G."/>
            <person name="Clay O.K."/>
            <person name="Klein B.S."/>
            <person name="Cuomo C.A."/>
        </authorList>
    </citation>
    <scope>NUCLEOTIDE SEQUENCE [LARGE SCALE GENOMIC DNA]</scope>
    <source>
        <strain evidence="6">ER-3 / ATCC MYA-2586</strain>
    </source>
</reference>
<evidence type="ECO:0000256" key="4">
    <source>
        <dbReference type="RuleBase" id="RU341113"/>
    </source>
</evidence>
<gene>
    <name evidence="5" type="ORF">BDCG_05430</name>
</gene>
<comment type="cofactor">
    <cofactor evidence="4">
        <name>Zn(2+)</name>
        <dbReference type="ChEBI" id="CHEBI:29105"/>
    </cofactor>
</comment>
<organism evidence="5 6">
    <name type="scientific">Ajellomyces dermatitidis (strain ER-3 / ATCC MYA-2586)</name>
    <name type="common">Blastomyces dermatitidis</name>
    <dbReference type="NCBI Taxonomy" id="559297"/>
    <lineage>
        <taxon>Eukaryota</taxon>
        <taxon>Fungi</taxon>
        <taxon>Dikarya</taxon>
        <taxon>Ascomycota</taxon>
        <taxon>Pezizomycotina</taxon>
        <taxon>Eurotiomycetes</taxon>
        <taxon>Eurotiomycetidae</taxon>
        <taxon>Onygenales</taxon>
        <taxon>Ajellomycetaceae</taxon>
        <taxon>Blastomyces</taxon>
    </lineage>
</organism>
<keyword evidence="4" id="KW-0482">Metalloprotease</keyword>
<evidence type="ECO:0000313" key="6">
    <source>
        <dbReference type="Proteomes" id="UP000002039"/>
    </source>
</evidence>
<dbReference type="InterPro" id="IPR008257">
    <property type="entry name" value="Pept_M19"/>
</dbReference>
<evidence type="ECO:0000256" key="1">
    <source>
        <dbReference type="ARBA" id="ARBA00003491"/>
    </source>
</evidence>
<keyword evidence="2 4" id="KW-0862">Zinc</keyword>
<comment type="catalytic activity">
    <reaction evidence="4">
        <text>an L-aminoacyl-L-amino acid + H2O = 2 an L-alpha-amino acid</text>
        <dbReference type="Rhea" id="RHEA:48940"/>
        <dbReference type="ChEBI" id="CHEBI:15377"/>
        <dbReference type="ChEBI" id="CHEBI:59869"/>
        <dbReference type="ChEBI" id="CHEBI:77460"/>
        <dbReference type="EC" id="3.4.13.19"/>
    </reaction>
</comment>
<accession>A0ABP2F0T5</accession>
<comment type="similarity">
    <text evidence="4">Belongs to the metallo-dependent hydrolases superfamily. Peptidase M19 family.</text>
</comment>
<dbReference type="PANTHER" id="PTHR10443:SF12">
    <property type="entry name" value="DIPEPTIDASE"/>
    <property type="match status" value="1"/>
</dbReference>
<dbReference type="EC" id="3.4.13.19" evidence="4"/>
<sequence length="110" mass="12498">MNRIGMLIDMSHVSYQTMADVLAETKAPVIFFHSSAYALSKHHRNVPDCLDISAYPQLAKVLLKREATDEQVQEFAGENISRAWSEVEDYSKILKSAMEKPNQATWLGRK</sequence>
<dbReference type="GeneID" id="69027443"/>
<proteinExistence type="inferred from homology"/>
<dbReference type="Proteomes" id="UP000002039">
    <property type="component" value="Unassembled WGS sequence"/>
</dbReference>
<keyword evidence="5" id="KW-0031">Aminopeptidase</keyword>
<keyword evidence="4" id="KW-0645">Protease</keyword>
<keyword evidence="6" id="KW-1185">Reference proteome</keyword>
<dbReference type="SUPFAM" id="SSF51556">
    <property type="entry name" value="Metallo-dependent hydrolases"/>
    <property type="match status" value="1"/>
</dbReference>
<dbReference type="PROSITE" id="PS51365">
    <property type="entry name" value="RENAL_DIPEPTIDASE_2"/>
    <property type="match status" value="1"/>
</dbReference>
<keyword evidence="3 4" id="KW-0224">Dipeptidase</keyword>
<evidence type="ECO:0000256" key="2">
    <source>
        <dbReference type="ARBA" id="ARBA00022833"/>
    </source>
</evidence>